<dbReference type="OrthoDB" id="9816306at2"/>
<comment type="caution">
    <text evidence="1">The sequence shown here is derived from an EMBL/GenBank/DDBJ whole genome shotgun (WGS) entry which is preliminary data.</text>
</comment>
<proteinExistence type="predicted"/>
<keyword evidence="2" id="KW-1185">Reference proteome</keyword>
<organism evidence="1 2">
    <name type="scientific">Sandarakinorhabdus cyanobacteriorum</name>
    <dbReference type="NCBI Taxonomy" id="1981098"/>
    <lineage>
        <taxon>Bacteria</taxon>
        <taxon>Pseudomonadati</taxon>
        <taxon>Pseudomonadota</taxon>
        <taxon>Alphaproteobacteria</taxon>
        <taxon>Sphingomonadales</taxon>
        <taxon>Sphingosinicellaceae</taxon>
        <taxon>Sandarakinorhabdus</taxon>
    </lineage>
</organism>
<protein>
    <recommendedName>
        <fullName evidence="3">Alpha/beta hydrolase</fullName>
    </recommendedName>
</protein>
<evidence type="ECO:0000313" key="1">
    <source>
        <dbReference type="EMBL" id="OYQ38042.1"/>
    </source>
</evidence>
<sequence length="296" mass="32033">MRLLFIHGIGQQAYDEPRLLAKWSKILTDHGFDPAKLAAAQPQMAFYGDLLHQLSKDLVGAQPMSASVSELSGMDAGELEFIQEALAETAEQRGFTSPEIEAAAQRAQATLDPVVTAIPMSTGLGRFAVGVLRLLDELAPPLRDTALRVLKQAYAYLKKPGVRPTVDDRVRPKLETGKLVLVTHSLGSVVAFHLLRELAKDGYDLKVPLLISMGSPLGVEAVKRYVDLPHRVPTNVGRWLNFYDRGDPVSLGKSLAGDYSSGIVDNGTINNQTDNAHGIEGYLNQSAIRDAIAAAL</sequence>
<evidence type="ECO:0008006" key="3">
    <source>
        <dbReference type="Google" id="ProtNLM"/>
    </source>
</evidence>
<reference evidence="1 2" key="1">
    <citation type="submission" date="2017-07" db="EMBL/GenBank/DDBJ databases">
        <title>Sandarakinorhabdus cyanobacteriorum sp. nov., a novel bacterium isolated from cyanobacterial aggregates in a eutrophic lake.</title>
        <authorList>
            <person name="Cai H."/>
        </authorList>
    </citation>
    <scope>NUCLEOTIDE SEQUENCE [LARGE SCALE GENOMIC DNA]</scope>
    <source>
        <strain evidence="1 2">TH057</strain>
    </source>
</reference>
<dbReference type="SUPFAM" id="SSF53474">
    <property type="entry name" value="alpha/beta-Hydrolases"/>
    <property type="match status" value="1"/>
</dbReference>
<evidence type="ECO:0000313" key="2">
    <source>
        <dbReference type="Proteomes" id="UP000216991"/>
    </source>
</evidence>
<dbReference type="EMBL" id="NOXT01000011">
    <property type="protein sequence ID" value="OYQ38042.1"/>
    <property type="molecule type" value="Genomic_DNA"/>
</dbReference>
<dbReference type="AlphaFoldDB" id="A0A255Z9D9"/>
<gene>
    <name evidence="1" type="ORF">CHU93_00135</name>
</gene>
<dbReference type="Proteomes" id="UP000216991">
    <property type="component" value="Unassembled WGS sequence"/>
</dbReference>
<dbReference type="RefSeq" id="WP_094472207.1">
    <property type="nucleotide sequence ID" value="NZ_NOXT01000011.1"/>
</dbReference>
<dbReference type="InterPro" id="IPR029058">
    <property type="entry name" value="AB_hydrolase_fold"/>
</dbReference>
<accession>A0A255Z9D9</accession>
<name>A0A255Z9D9_9SPHN</name>
<dbReference type="Gene3D" id="3.40.50.1820">
    <property type="entry name" value="alpha/beta hydrolase"/>
    <property type="match status" value="1"/>
</dbReference>